<comment type="caution">
    <text evidence="1">The sequence shown here is derived from an EMBL/GenBank/DDBJ whole genome shotgun (WGS) entry which is preliminary data.</text>
</comment>
<name>A0A6A4FAU2_9STRA</name>
<evidence type="ECO:0000313" key="1">
    <source>
        <dbReference type="EMBL" id="KAE9331706.1"/>
    </source>
</evidence>
<keyword evidence="2" id="KW-1185">Reference proteome</keyword>
<dbReference type="EMBL" id="QXFT01001003">
    <property type="protein sequence ID" value="KAE9331706.1"/>
    <property type="molecule type" value="Genomic_DNA"/>
</dbReference>
<organism evidence="1 2">
    <name type="scientific">Phytophthora rubi</name>
    <dbReference type="NCBI Taxonomy" id="129364"/>
    <lineage>
        <taxon>Eukaryota</taxon>
        <taxon>Sar</taxon>
        <taxon>Stramenopiles</taxon>
        <taxon>Oomycota</taxon>
        <taxon>Peronosporomycetes</taxon>
        <taxon>Peronosporales</taxon>
        <taxon>Peronosporaceae</taxon>
        <taxon>Phytophthora</taxon>
    </lineage>
</organism>
<dbReference type="AlphaFoldDB" id="A0A6A4FAU2"/>
<evidence type="ECO:0000313" key="2">
    <source>
        <dbReference type="Proteomes" id="UP000434957"/>
    </source>
</evidence>
<accession>A0A6A4FAU2</accession>
<reference evidence="1 2" key="1">
    <citation type="submission" date="2018-08" db="EMBL/GenBank/DDBJ databases">
        <title>Genomic investigation of the strawberry pathogen Phytophthora fragariae indicates pathogenicity is determined by transcriptional variation in three key races.</title>
        <authorList>
            <person name="Adams T.M."/>
            <person name="Armitage A.D."/>
            <person name="Sobczyk M.K."/>
            <person name="Bates H.J."/>
            <person name="Dunwell J.M."/>
            <person name="Nellist C.F."/>
            <person name="Harrison R.J."/>
        </authorList>
    </citation>
    <scope>NUCLEOTIDE SEQUENCE [LARGE SCALE GENOMIC DNA]</scope>
    <source>
        <strain evidence="1 2">SCRP333</strain>
    </source>
</reference>
<gene>
    <name evidence="1" type="ORF">PR003_g14875</name>
</gene>
<dbReference type="Proteomes" id="UP000434957">
    <property type="component" value="Unassembled WGS sequence"/>
</dbReference>
<sequence>MLSEIDRFRTPALLEVATVVRIALAPKEHCSPNEHVSSSVQAPPPWKKIIKLDLSKFAFGNTWKK</sequence>
<protein>
    <submittedName>
        <fullName evidence="1">Uncharacterized protein</fullName>
    </submittedName>
</protein>
<proteinExistence type="predicted"/>